<evidence type="ECO:0000313" key="10">
    <source>
        <dbReference type="EMBL" id="KAJ8045834.1"/>
    </source>
</evidence>
<accession>A0A9Q1CJQ6</accession>
<feature type="region of interest" description="Disordered" evidence="6">
    <location>
        <begin position="1730"/>
        <end position="1750"/>
    </location>
</feature>
<evidence type="ECO:0000259" key="9">
    <source>
        <dbReference type="PROSITE" id="PS50221"/>
    </source>
</evidence>
<feature type="compositionally biased region" description="Polar residues" evidence="6">
    <location>
        <begin position="1735"/>
        <end position="1745"/>
    </location>
</feature>
<evidence type="ECO:0000313" key="11">
    <source>
        <dbReference type="Proteomes" id="UP001152320"/>
    </source>
</evidence>
<dbReference type="InterPro" id="IPR057244">
    <property type="entry name" value="GAIN_B"/>
</dbReference>
<keyword evidence="2 7" id="KW-0812">Transmembrane</keyword>
<dbReference type="GO" id="GO:0016020">
    <property type="term" value="C:membrane"/>
    <property type="evidence" value="ECO:0007669"/>
    <property type="project" value="UniProtKB-SubCell"/>
</dbReference>
<evidence type="ECO:0000256" key="7">
    <source>
        <dbReference type="SAM" id="Phobius"/>
    </source>
</evidence>
<comment type="subcellular location">
    <subcellularLocation>
        <location evidence="1">Membrane</location>
    </subcellularLocation>
</comment>
<sequence>MLRLYITAILLFTSLYPRTANSQEILDGWLWWLGEDETYSYYGSESYWYNWYSWFSFWDYYSSESYWWDFGDWGYSDFFTDLEFEIFPSEGEIVTGFTFTDGMNLVGKALNKPNVRKSMAVFCTDLDWLLTEVLSEDVYDEVCGAITIAAETDGRVDGLSDLCEEFDYNEHDWYSYYWDYSYPQYSSSWNWFNYYQDWFNEDHFSKRSVDKITHERKKRDSPNNYDYYDYDFVPQEGYFTWLLKESVGEELGIVNFTNNVVCDEIGQRIESSSKPMNQTFYDMLYFATGLMVEIGFRHCPQNDSDAWSYYSSYSSDYWWYGSDYSWSGSYYSWWADWFYDDEFLSHDSDIIGIMVATARGDKSTNDTCDALFAANKTNTLDDFRKSLVNSTITLLTDYDVCVKNFNLTKQGRPEFFERFFNSSNVVDICSALVRSFVDPAEDTKLELDFFWFYDDYGYYTGSESWWDYSWSYPWSSSWSYSESESESWSSSWSYSESESESWSYSESESESWSFPWSYSESESESWSSPWSYSESESESWGDYSFSYSWVYSDDFWYGAELNWGFAFEFLSPHITPESWLSLAGKLYNAKNVSDAFLDFCSALPDDLYVFEMEEMCDALRDRNISHWINSCYYIGSEASGPGIDYWYDDWLDWNDGGWFDWEDEWYDWYYWWDDWSYWSYSDWSDWSYYDWSDWSYWSYNDWSDWSYDDWSYWSYDDWSYWSYWDSEYDDWNEEDVFMEGLWREALQALGMSLHDPYETCFAAEQLLTANNREIEKMIDHVLGNVSNYVSYWAFGIQNCYQFAPGNSYSFSYSPWNYDYSYDYSQYWWEEQEIFLYGIINAVTMGLGRYDGREDMCIDLYSKIWEGNGPGETFTTNIRRMFTSKSKCVDFFETVSELQDWFTVDVVSDDFRNFDKLCTYVVNTMEDGDIELEVPEFTDDEFNFPFSFIVGMLSKLMNSNNVLDVAIEVCDDYSEVLEEFLSEDEVEDLCKYVRNDDEYHFVRACEDMLVSTFHDDEEIYLSPFPVEDIGQSLLEVFDVDIEELSHETPCIVLDAAVNGDLGILDIVTETIDTGLKVTIPWLSNLCEEMDEIEEWINGGSYYDSYEDGFDIITLEEIDLMVGIVTGQGSIEGACDAIIRASDRSESAVEALAVDLREAVMSIITNPGRCRLLVGTLNDKVKSLLPESVDENESEFLLEFTWITGYTTVDDFCEDLVQAMTQEEVEECRGIEDCAGVCNGDAKPDCAGVCNGGADYDCAGECNGAAFINNCTECVGGRTGRPWYFGADRCGNCKAFSGYLEVWDCYGTCYGTAYRDKCGACVGGLTGRSEDYSAARLDCRNICDGGWVEDTCNFCEPATDEVYVGGSKYKDCSDTCVTPGFQRAFENDCDVCVGGSTGLEEDSGYNVCGQCESDPEADETSCNGCDNVPNSGKELDACGVCGGDGTDCVGVGLLVPDYIPDRSVTVTVYGAGFSESSDLTCIFYDADSGSQTEGEVVDWINNVVITCQADLDAGEYEVGVRRDSDQPNNIRGSLKVYEDVSISSLSPLEVDIDPTKDQQLFNMTVTASGSPFTAMAGETDYTVVPSIIAEDADGYITILSGIFTSSSEMLVPVSMPRRSGEFTLTPSVNSVHGLGTSSFTGTVYYPAPQLESAKFADNGAALVVFFDLFVEYRVLSECSDIFDDVGGLGTGAECYWIGTKVLVVLFGKYDGTTLLVPGDSLTLKDDAVKSFNEDNSRSGSGSVTIDSADNPPRVTALLSGPETIPSCGYVSMDGRKSTGSGARALTYVWSVTSSGSTSAVDSTLASINAENSGSGAAEVEFDGTDMDADTDYEFTLTVTNFLGESDSTSLTVTRSGVAAPEVKVLVEGTDADSTLIADSFSLTAEVKYYSECVPAGETQFQWSTNNSDVPLNLKTMYTRRLYIPANSLPGGENIEFTVRVFKSSDESAYVESSITITTIKSALIAVIDGGKEFTVGRDSGDILLSAANSIDPDEEAREWEYEWQCIQTTDNSACWSFNPATIGFLIVNGTNVGDAQLEFDALSLEADKSYEFTVTVRKDDRSDSASVVISAVNGNPPKIYLSSSDDDNTVNDDEYIVFTAVISHESDVQDVTWETADTDLGYGYIDFTDVNNLLVPPGMYSTAPGSTFAIIGVQKGIVSRGTEYVIALNVTTVDGQSSASKLYLTVRSGPTSCDFTVADYEELAEVTFLTENCVTSSDAYPLNFQLFVEKDDGSYEAVTEKKSEPSISGIGKPKLDGSDTRTYIMKVCDKNLMCSEYDVTATVTEKSSFSEQEISDFKANNVEAKKYAGDTISAIANRNMLPDATTAAESRKRRRRSAEATSELATEQLELVQLTLENSVLDSSSAQTLLDQIEFMNTNDMTLADQSTFLGYLADIVDVYLNEGTAISESSANIIFGKCSDIGSNLDPLYNENILDEIETVQTKLSKSLSSDLSVGAPAVEVQTSEYVSTVQKAVLSGVFSSKSSGDVISIDFGSELSALYGASWSCGSDTCSGVSLSMVHYDTGSDYFSTDSNDITYRLCDIISIEISNPNTGQKLNVSDLSSTISMAFPVTRTLSSEVTPSCVYWDDELGTWSTDGLDTTDGGSSITCESDHLTAFTVIGVPVPTTEGPANDLTPEVSDNLDDLVESIAGIIVIIVVAVLASFIILLIIIVVLVIAILKMSGRKNTPAQPAQPVLAQPAPTTTIQMQALPQTQVAPVAQPGYYPPQTMTFNPTYGYNAAMPSPPPYGTPHDPYGGAVSTSRPPPPSVTLVAPSGELVMQKLYESKDGKEGKDGKENSYSDYMSAVTSGLPGVEATTNAPGLNTSINSSHTSLTQHF</sequence>
<keyword evidence="8" id="KW-0732">Signal</keyword>
<dbReference type="Proteomes" id="UP001152320">
    <property type="component" value="Chromosome 3"/>
</dbReference>
<reference evidence="10" key="1">
    <citation type="submission" date="2021-10" db="EMBL/GenBank/DDBJ databases">
        <title>Tropical sea cucumber genome reveals ecological adaptation and Cuvierian tubules defense mechanism.</title>
        <authorList>
            <person name="Chen T."/>
        </authorList>
    </citation>
    <scope>NUCLEOTIDE SEQUENCE</scope>
    <source>
        <strain evidence="10">Nanhai2018</strain>
        <tissue evidence="10">Muscle</tissue>
    </source>
</reference>
<evidence type="ECO:0000256" key="4">
    <source>
        <dbReference type="ARBA" id="ARBA00023136"/>
    </source>
</evidence>
<feature type="chain" id="PRO_5040376000" evidence="8">
    <location>
        <begin position="23"/>
        <end position="2836"/>
    </location>
</feature>
<evidence type="ECO:0000256" key="2">
    <source>
        <dbReference type="ARBA" id="ARBA00022692"/>
    </source>
</evidence>
<feature type="transmembrane region" description="Helical" evidence="7">
    <location>
        <begin position="2648"/>
        <end position="2678"/>
    </location>
</feature>
<evidence type="ECO:0000256" key="8">
    <source>
        <dbReference type="SAM" id="SignalP"/>
    </source>
</evidence>
<feature type="domain" description="GAIN-B" evidence="9">
    <location>
        <begin position="2464"/>
        <end position="2627"/>
    </location>
</feature>
<evidence type="ECO:0000256" key="1">
    <source>
        <dbReference type="ARBA" id="ARBA00004370"/>
    </source>
</evidence>
<dbReference type="InterPro" id="IPR013783">
    <property type="entry name" value="Ig-like_fold"/>
</dbReference>
<organism evidence="10 11">
    <name type="scientific">Holothuria leucospilota</name>
    <name type="common">Black long sea cucumber</name>
    <name type="synonym">Mertensiothuria leucospilota</name>
    <dbReference type="NCBI Taxonomy" id="206669"/>
    <lineage>
        <taxon>Eukaryota</taxon>
        <taxon>Metazoa</taxon>
        <taxon>Echinodermata</taxon>
        <taxon>Eleutherozoa</taxon>
        <taxon>Echinozoa</taxon>
        <taxon>Holothuroidea</taxon>
        <taxon>Aspidochirotacea</taxon>
        <taxon>Aspidochirotida</taxon>
        <taxon>Holothuriidae</taxon>
        <taxon>Holothuria</taxon>
    </lineage>
</organism>
<evidence type="ECO:0000256" key="6">
    <source>
        <dbReference type="SAM" id="MobiDB-lite"/>
    </source>
</evidence>
<comment type="caution">
    <text evidence="10">The sequence shown here is derived from an EMBL/GenBank/DDBJ whole genome shotgun (WGS) entry which is preliminary data.</text>
</comment>
<dbReference type="Gene3D" id="2.60.220.50">
    <property type="match status" value="1"/>
</dbReference>
<feature type="compositionally biased region" description="Polar residues" evidence="6">
    <location>
        <begin position="2814"/>
        <end position="2836"/>
    </location>
</feature>
<evidence type="ECO:0000256" key="3">
    <source>
        <dbReference type="ARBA" id="ARBA00022989"/>
    </source>
</evidence>
<dbReference type="Pfam" id="PF02010">
    <property type="entry name" value="REJ"/>
    <property type="match status" value="1"/>
</dbReference>
<dbReference type="EMBL" id="JAIZAY010000003">
    <property type="protein sequence ID" value="KAJ8045834.1"/>
    <property type="molecule type" value="Genomic_DNA"/>
</dbReference>
<keyword evidence="4 7" id="KW-0472">Membrane</keyword>
<feature type="region of interest" description="Disordered" evidence="6">
    <location>
        <begin position="2813"/>
        <end position="2836"/>
    </location>
</feature>
<dbReference type="OrthoDB" id="10068766at2759"/>
<keyword evidence="11" id="KW-1185">Reference proteome</keyword>
<feature type="signal peptide" evidence="8">
    <location>
        <begin position="1"/>
        <end position="22"/>
    </location>
</feature>
<proteinExistence type="predicted"/>
<dbReference type="InterPro" id="IPR000203">
    <property type="entry name" value="GPS"/>
</dbReference>
<dbReference type="Gene3D" id="2.60.40.10">
    <property type="entry name" value="Immunoglobulins"/>
    <property type="match status" value="1"/>
</dbReference>
<evidence type="ECO:0000256" key="5">
    <source>
        <dbReference type="ARBA" id="ARBA00023157"/>
    </source>
</evidence>
<name>A0A9Q1CJQ6_HOLLE</name>
<protein>
    <submittedName>
        <fullName evidence="10">Polycystic kidney disease 1-related protein</fullName>
    </submittedName>
</protein>
<keyword evidence="3 7" id="KW-1133">Transmembrane helix</keyword>
<dbReference type="SMART" id="SM00303">
    <property type="entry name" value="GPS"/>
    <property type="match status" value="1"/>
</dbReference>
<keyword evidence="5" id="KW-1015">Disulfide bond</keyword>
<dbReference type="InterPro" id="IPR002859">
    <property type="entry name" value="PKD/REJ-like"/>
</dbReference>
<dbReference type="InterPro" id="IPR046338">
    <property type="entry name" value="GAIN_dom_sf"/>
</dbReference>
<gene>
    <name evidence="10" type="ORF">HOLleu_08932</name>
</gene>
<dbReference type="PROSITE" id="PS50221">
    <property type="entry name" value="GAIN_B"/>
    <property type="match status" value="1"/>
</dbReference>